<comment type="caution">
    <text evidence="9">The sequence shown here is derived from an EMBL/GenBank/DDBJ whole genome shotgun (WGS) entry which is preliminary data.</text>
</comment>
<protein>
    <submittedName>
        <fullName evidence="9">PTS sugar transporter subunit IIB</fullName>
    </submittedName>
</protein>
<accession>A0ABT1Z7T6</accession>
<evidence type="ECO:0000256" key="5">
    <source>
        <dbReference type="ARBA" id="ARBA00022679"/>
    </source>
</evidence>
<evidence type="ECO:0000313" key="9">
    <source>
        <dbReference type="EMBL" id="MCR9036281.1"/>
    </source>
</evidence>
<dbReference type="Proteomes" id="UP001204320">
    <property type="component" value="Unassembled WGS sequence"/>
</dbReference>
<keyword evidence="3" id="KW-0963">Cytoplasm</keyword>
<evidence type="ECO:0000259" key="8">
    <source>
        <dbReference type="PROSITE" id="PS51101"/>
    </source>
</evidence>
<keyword evidence="10" id="KW-1185">Reference proteome</keyword>
<dbReference type="Gene3D" id="3.40.35.10">
    <property type="entry name" value="Phosphotransferase system, sorbose subfamily IIB component"/>
    <property type="match status" value="1"/>
</dbReference>
<dbReference type="Pfam" id="PF03830">
    <property type="entry name" value="PTSIIB_sorb"/>
    <property type="match status" value="1"/>
</dbReference>
<evidence type="ECO:0000256" key="1">
    <source>
        <dbReference type="ARBA" id="ARBA00004496"/>
    </source>
</evidence>
<dbReference type="SUPFAM" id="SSF52728">
    <property type="entry name" value="PTS IIb component"/>
    <property type="match status" value="1"/>
</dbReference>
<evidence type="ECO:0000256" key="2">
    <source>
        <dbReference type="ARBA" id="ARBA00022448"/>
    </source>
</evidence>
<dbReference type="EMBL" id="JANSKA010000003">
    <property type="protein sequence ID" value="MCR9036281.1"/>
    <property type="molecule type" value="Genomic_DNA"/>
</dbReference>
<dbReference type="RefSeq" id="WP_032111104.1">
    <property type="nucleotide sequence ID" value="NZ_JANSKA010000003.1"/>
</dbReference>
<dbReference type="InterPro" id="IPR004720">
    <property type="entry name" value="PTS_IIB_sorbose-sp"/>
</dbReference>
<keyword evidence="6" id="KW-0598">Phosphotransferase system</keyword>
<keyword evidence="5" id="KW-0808">Transferase</keyword>
<reference evidence="9 10" key="1">
    <citation type="submission" date="2022-08" db="EMBL/GenBank/DDBJ databases">
        <title>Tractidigestivibacter montrealensis type strain KD21.</title>
        <authorList>
            <person name="Diop K."/>
            <person name="Richard C."/>
            <person name="Routy B."/>
        </authorList>
    </citation>
    <scope>NUCLEOTIDE SEQUENCE [LARGE SCALE GENOMIC DNA]</scope>
    <source>
        <strain evidence="9 10">KD21</strain>
    </source>
</reference>
<sequence>MSIVAARVDNRLLHGIVATQWVPRVKPQRVMVIDDEYAGDPTKKAGMRMAKPAGVALSIISEQTARDHFREGKYDDHTVFVIVRDPRIIQQLEEDGQKVPKLTIGGTVSPQDGQAATQVSRRAYVLDNEVPVYSSIAAHGTSVNIQYVPADKDEPLSKYVNL</sequence>
<gene>
    <name evidence="9" type="ORF">NVS32_04880</name>
</gene>
<evidence type="ECO:0000256" key="7">
    <source>
        <dbReference type="ARBA" id="ARBA00022777"/>
    </source>
</evidence>
<organism evidence="9 10">
    <name type="scientific">Tractidigestivibacter montrealensis</name>
    <dbReference type="NCBI Taxonomy" id="2972466"/>
    <lineage>
        <taxon>Bacteria</taxon>
        <taxon>Bacillati</taxon>
        <taxon>Actinomycetota</taxon>
        <taxon>Coriobacteriia</taxon>
        <taxon>Coriobacteriales</taxon>
        <taxon>Atopobiaceae</taxon>
        <taxon>Tractidigestivibacter</taxon>
    </lineage>
</organism>
<comment type="subcellular location">
    <subcellularLocation>
        <location evidence="1">Cytoplasm</location>
    </subcellularLocation>
</comment>
<dbReference type="InterPro" id="IPR036667">
    <property type="entry name" value="PTS_IIB_sorbose-sp_sf"/>
</dbReference>
<feature type="domain" description="PTS EIIB type-4" evidence="8">
    <location>
        <begin position="1"/>
        <end position="162"/>
    </location>
</feature>
<evidence type="ECO:0000256" key="4">
    <source>
        <dbReference type="ARBA" id="ARBA00022597"/>
    </source>
</evidence>
<name>A0ABT1Z7T6_9ACTN</name>
<keyword evidence="7" id="KW-0418">Kinase</keyword>
<keyword evidence="4 9" id="KW-0762">Sugar transport</keyword>
<keyword evidence="2" id="KW-0813">Transport</keyword>
<evidence type="ECO:0000256" key="3">
    <source>
        <dbReference type="ARBA" id="ARBA00022490"/>
    </source>
</evidence>
<dbReference type="PROSITE" id="PS51101">
    <property type="entry name" value="PTS_EIIB_TYPE_4"/>
    <property type="match status" value="1"/>
</dbReference>
<evidence type="ECO:0000256" key="6">
    <source>
        <dbReference type="ARBA" id="ARBA00022683"/>
    </source>
</evidence>
<evidence type="ECO:0000313" key="10">
    <source>
        <dbReference type="Proteomes" id="UP001204320"/>
    </source>
</evidence>
<proteinExistence type="predicted"/>